<protein>
    <submittedName>
        <fullName evidence="2">Uncharacterized protein</fullName>
    </submittedName>
</protein>
<dbReference type="GO" id="GO:0005829">
    <property type="term" value="C:cytosol"/>
    <property type="evidence" value="ECO:0007669"/>
    <property type="project" value="TreeGrafter"/>
</dbReference>
<dbReference type="AlphaFoldDB" id="A0A915KAW1"/>
<dbReference type="SMART" id="SM00320">
    <property type="entry name" value="WD40"/>
    <property type="match status" value="2"/>
</dbReference>
<dbReference type="GO" id="GO:0019901">
    <property type="term" value="F:protein kinase binding"/>
    <property type="evidence" value="ECO:0007669"/>
    <property type="project" value="TreeGrafter"/>
</dbReference>
<evidence type="ECO:0000313" key="1">
    <source>
        <dbReference type="Proteomes" id="UP000887565"/>
    </source>
</evidence>
<dbReference type="WBParaSite" id="nRc.2.0.1.t35058-RA">
    <property type="protein sequence ID" value="nRc.2.0.1.t35058-RA"/>
    <property type="gene ID" value="nRc.2.0.1.g35058"/>
</dbReference>
<dbReference type="InterPro" id="IPR015943">
    <property type="entry name" value="WD40/YVTN_repeat-like_dom_sf"/>
</dbReference>
<dbReference type="PANTHER" id="PTHR13743:SF162">
    <property type="entry name" value="NEUROBEACHIN"/>
    <property type="match status" value="1"/>
</dbReference>
<keyword evidence="1" id="KW-1185">Reference proteome</keyword>
<proteinExistence type="predicted"/>
<accession>A0A915KAW1</accession>
<dbReference type="SUPFAM" id="SSF50978">
    <property type="entry name" value="WD40 repeat-like"/>
    <property type="match status" value="1"/>
</dbReference>
<dbReference type="InterPro" id="IPR050865">
    <property type="entry name" value="BEACH_Domain"/>
</dbReference>
<sequence length="161" mass="17257">MFKHTKTKQVIYGHKATVTCIARSECNVAADFYVATGSLDCTVLLWHWSNKSQAITGDAGDSPCPKAVLTGHDTEIICAVLSAEHGIVISSSKCNNDADDFNSSRTSPSSSVGVQKSPSAAHLLTLSRDCYVVAAFDDGRLRLFTTSGRLLKTTKLEAPFT</sequence>
<organism evidence="1 2">
    <name type="scientific">Romanomermis culicivorax</name>
    <name type="common">Nematode worm</name>
    <dbReference type="NCBI Taxonomy" id="13658"/>
    <lineage>
        <taxon>Eukaryota</taxon>
        <taxon>Metazoa</taxon>
        <taxon>Ecdysozoa</taxon>
        <taxon>Nematoda</taxon>
        <taxon>Enoplea</taxon>
        <taxon>Dorylaimia</taxon>
        <taxon>Mermithida</taxon>
        <taxon>Mermithoidea</taxon>
        <taxon>Mermithidae</taxon>
        <taxon>Romanomermis</taxon>
    </lineage>
</organism>
<dbReference type="InterPro" id="IPR036322">
    <property type="entry name" value="WD40_repeat_dom_sf"/>
</dbReference>
<evidence type="ECO:0000313" key="2">
    <source>
        <dbReference type="WBParaSite" id="nRc.2.0.1.t35058-RA"/>
    </source>
</evidence>
<dbReference type="Proteomes" id="UP000887565">
    <property type="component" value="Unplaced"/>
</dbReference>
<reference evidence="2" key="1">
    <citation type="submission" date="2022-11" db="UniProtKB">
        <authorList>
            <consortium name="WormBaseParasite"/>
        </authorList>
    </citation>
    <scope>IDENTIFICATION</scope>
</reference>
<dbReference type="GO" id="GO:0016020">
    <property type="term" value="C:membrane"/>
    <property type="evidence" value="ECO:0007669"/>
    <property type="project" value="TreeGrafter"/>
</dbReference>
<dbReference type="GO" id="GO:0008104">
    <property type="term" value="P:intracellular protein localization"/>
    <property type="evidence" value="ECO:0007669"/>
    <property type="project" value="TreeGrafter"/>
</dbReference>
<dbReference type="PANTHER" id="PTHR13743">
    <property type="entry name" value="BEIGE/BEACH-RELATED"/>
    <property type="match status" value="1"/>
</dbReference>
<dbReference type="Gene3D" id="2.130.10.10">
    <property type="entry name" value="YVTN repeat-like/Quinoprotein amine dehydrogenase"/>
    <property type="match status" value="1"/>
</dbReference>
<dbReference type="Pfam" id="PF00400">
    <property type="entry name" value="WD40"/>
    <property type="match status" value="1"/>
</dbReference>
<dbReference type="InterPro" id="IPR001680">
    <property type="entry name" value="WD40_rpt"/>
</dbReference>
<name>A0A915KAW1_ROMCU</name>